<dbReference type="EC" id="3.2.2.21" evidence="2"/>
<name>A0ABR7NGE9_9FIRM</name>
<dbReference type="EMBL" id="JACRTB010000005">
    <property type="protein sequence ID" value="MBC8575483.1"/>
    <property type="molecule type" value="Genomic_DNA"/>
</dbReference>
<dbReference type="SMART" id="SM00478">
    <property type="entry name" value="ENDO3c"/>
    <property type="match status" value="1"/>
</dbReference>
<evidence type="ECO:0000256" key="1">
    <source>
        <dbReference type="ARBA" id="ARBA00000086"/>
    </source>
</evidence>
<evidence type="ECO:0000259" key="5">
    <source>
        <dbReference type="SMART" id="SM00478"/>
    </source>
</evidence>
<evidence type="ECO:0000313" key="6">
    <source>
        <dbReference type="EMBL" id="MBC8575483.1"/>
    </source>
</evidence>
<keyword evidence="3" id="KW-0227">DNA damage</keyword>
<evidence type="ECO:0000256" key="2">
    <source>
        <dbReference type="ARBA" id="ARBA00012000"/>
    </source>
</evidence>
<dbReference type="InterPro" id="IPR051912">
    <property type="entry name" value="Alkylbase_DNA_Glycosylase/TA"/>
</dbReference>
<evidence type="ECO:0000256" key="4">
    <source>
        <dbReference type="ARBA" id="ARBA00023204"/>
    </source>
</evidence>
<dbReference type="InterPro" id="IPR003265">
    <property type="entry name" value="HhH-GPD_domain"/>
</dbReference>
<dbReference type="PANTHER" id="PTHR43003">
    <property type="entry name" value="DNA-3-METHYLADENINE GLYCOSYLASE"/>
    <property type="match status" value="1"/>
</dbReference>
<keyword evidence="7" id="KW-1185">Reference proteome</keyword>
<reference evidence="6 7" key="1">
    <citation type="submission" date="2020-08" db="EMBL/GenBank/DDBJ databases">
        <title>Genome public.</title>
        <authorList>
            <person name="Liu C."/>
            <person name="Sun Q."/>
        </authorList>
    </citation>
    <scope>NUCLEOTIDE SEQUENCE [LARGE SCALE GENOMIC DNA]</scope>
    <source>
        <strain evidence="6 7">BX1</strain>
    </source>
</reference>
<dbReference type="Proteomes" id="UP000658131">
    <property type="component" value="Unassembled WGS sequence"/>
</dbReference>
<dbReference type="InterPro" id="IPR011257">
    <property type="entry name" value="DNA_glycosylase"/>
</dbReference>
<proteinExistence type="predicted"/>
<dbReference type="Gene3D" id="1.10.1670.40">
    <property type="match status" value="1"/>
</dbReference>
<accession>A0ABR7NGE9</accession>
<evidence type="ECO:0000313" key="7">
    <source>
        <dbReference type="Proteomes" id="UP000658131"/>
    </source>
</evidence>
<dbReference type="Gene3D" id="1.10.340.30">
    <property type="entry name" value="Hypothetical protein, domain 2"/>
    <property type="match status" value="1"/>
</dbReference>
<evidence type="ECO:0000256" key="3">
    <source>
        <dbReference type="ARBA" id="ARBA00022763"/>
    </source>
</evidence>
<dbReference type="Pfam" id="PF00730">
    <property type="entry name" value="HhH-GPD"/>
    <property type="match status" value="1"/>
</dbReference>
<dbReference type="CDD" id="cd00056">
    <property type="entry name" value="ENDO3c"/>
    <property type="match status" value="1"/>
</dbReference>
<dbReference type="RefSeq" id="WP_262399112.1">
    <property type="nucleotide sequence ID" value="NZ_JACRTB010000005.1"/>
</dbReference>
<gene>
    <name evidence="6" type="ORF">H8717_03520</name>
</gene>
<protein>
    <recommendedName>
        <fullName evidence="2">DNA-3-methyladenine glycosylase II</fullName>
        <ecNumber evidence="2">3.2.2.21</ecNumber>
    </recommendedName>
</protein>
<dbReference type="PANTHER" id="PTHR43003:SF5">
    <property type="entry name" value="DNA-3-METHYLADENINE GLYCOSYLASE"/>
    <property type="match status" value="1"/>
</dbReference>
<sequence length="214" mass="24309">MFFPYGEAEISHLKARDRRLSAAIDRIGRIEREVRPELFSALVHSIVGQQISTRAQETVWNRISGRLGAVTPQAVLALTPEELQSLGISFRKVSYIRNAAEKVVSGALDLEALAREPDEEVCRILSSLDGIGVWTAEMLMTFSMQRPDIISYGDLAIRRGLRMLYRHREITRERFERYRKRYSPYATVASLYLWAIAGGAMPELSDPAPREAKR</sequence>
<organism evidence="6 7">
    <name type="scientific">Yanshouia hominis</name>
    <dbReference type="NCBI Taxonomy" id="2763673"/>
    <lineage>
        <taxon>Bacteria</taxon>
        <taxon>Bacillati</taxon>
        <taxon>Bacillota</taxon>
        <taxon>Clostridia</taxon>
        <taxon>Eubacteriales</taxon>
        <taxon>Oscillospiraceae</taxon>
        <taxon>Yanshouia</taxon>
    </lineage>
</organism>
<dbReference type="SUPFAM" id="SSF48150">
    <property type="entry name" value="DNA-glycosylase"/>
    <property type="match status" value="1"/>
</dbReference>
<comment type="caution">
    <text evidence="6">The sequence shown here is derived from an EMBL/GenBank/DDBJ whole genome shotgun (WGS) entry which is preliminary data.</text>
</comment>
<feature type="domain" description="HhH-GPD" evidence="5">
    <location>
        <begin position="47"/>
        <end position="198"/>
    </location>
</feature>
<keyword evidence="4" id="KW-0234">DNA repair</keyword>
<comment type="catalytic activity">
    <reaction evidence="1">
        <text>Hydrolysis of alkylated DNA, releasing 3-methyladenine, 3-methylguanine, 7-methylguanine and 7-methyladenine.</text>
        <dbReference type="EC" id="3.2.2.21"/>
    </reaction>
</comment>